<evidence type="ECO:0000313" key="2">
    <source>
        <dbReference type="EMBL" id="GKV02559.1"/>
    </source>
</evidence>
<evidence type="ECO:0000313" key="3">
    <source>
        <dbReference type="Proteomes" id="UP001054252"/>
    </source>
</evidence>
<dbReference type="AlphaFoldDB" id="A0AAV5IWM5"/>
<comment type="caution">
    <text evidence="2">The sequence shown here is derived from an EMBL/GenBank/DDBJ whole genome shotgun (WGS) entry which is preliminary data.</text>
</comment>
<sequence length="45" mass="5509">MSKWRIRKDNEGNWRRNGEKHYHQHAEKGRRNGENCVSSEENKKK</sequence>
<dbReference type="EMBL" id="BPVZ01000019">
    <property type="protein sequence ID" value="GKV02559.1"/>
    <property type="molecule type" value="Genomic_DNA"/>
</dbReference>
<organism evidence="2 3">
    <name type="scientific">Rubroshorea leprosula</name>
    <dbReference type="NCBI Taxonomy" id="152421"/>
    <lineage>
        <taxon>Eukaryota</taxon>
        <taxon>Viridiplantae</taxon>
        <taxon>Streptophyta</taxon>
        <taxon>Embryophyta</taxon>
        <taxon>Tracheophyta</taxon>
        <taxon>Spermatophyta</taxon>
        <taxon>Magnoliopsida</taxon>
        <taxon>eudicotyledons</taxon>
        <taxon>Gunneridae</taxon>
        <taxon>Pentapetalae</taxon>
        <taxon>rosids</taxon>
        <taxon>malvids</taxon>
        <taxon>Malvales</taxon>
        <taxon>Dipterocarpaceae</taxon>
        <taxon>Rubroshorea</taxon>
    </lineage>
</organism>
<evidence type="ECO:0000256" key="1">
    <source>
        <dbReference type="SAM" id="MobiDB-lite"/>
    </source>
</evidence>
<name>A0AAV5IWM5_9ROSI</name>
<feature type="region of interest" description="Disordered" evidence="1">
    <location>
        <begin position="1"/>
        <end position="45"/>
    </location>
</feature>
<proteinExistence type="predicted"/>
<dbReference type="Proteomes" id="UP001054252">
    <property type="component" value="Unassembled WGS sequence"/>
</dbReference>
<keyword evidence="3" id="KW-1185">Reference proteome</keyword>
<feature type="compositionally biased region" description="Basic and acidic residues" evidence="1">
    <location>
        <begin position="7"/>
        <end position="33"/>
    </location>
</feature>
<accession>A0AAV5IWM5</accession>
<gene>
    <name evidence="2" type="ORF">SLEP1_g14988</name>
</gene>
<protein>
    <submittedName>
        <fullName evidence="2">Uncharacterized protein</fullName>
    </submittedName>
</protein>
<reference evidence="2 3" key="1">
    <citation type="journal article" date="2021" name="Commun. Biol.">
        <title>The genome of Shorea leprosula (Dipterocarpaceae) highlights the ecological relevance of drought in aseasonal tropical rainforests.</title>
        <authorList>
            <person name="Ng K.K.S."/>
            <person name="Kobayashi M.J."/>
            <person name="Fawcett J.A."/>
            <person name="Hatakeyama M."/>
            <person name="Paape T."/>
            <person name="Ng C.H."/>
            <person name="Ang C.C."/>
            <person name="Tnah L.H."/>
            <person name="Lee C.T."/>
            <person name="Nishiyama T."/>
            <person name="Sese J."/>
            <person name="O'Brien M.J."/>
            <person name="Copetti D."/>
            <person name="Mohd Noor M.I."/>
            <person name="Ong R.C."/>
            <person name="Putra M."/>
            <person name="Sireger I.Z."/>
            <person name="Indrioko S."/>
            <person name="Kosugi Y."/>
            <person name="Izuno A."/>
            <person name="Isagi Y."/>
            <person name="Lee S.L."/>
            <person name="Shimizu K.K."/>
        </authorList>
    </citation>
    <scope>NUCLEOTIDE SEQUENCE [LARGE SCALE GENOMIC DNA]</scope>
    <source>
        <strain evidence="2">214</strain>
    </source>
</reference>